<protein>
    <submittedName>
        <fullName evidence="1">Uncharacterized protein</fullName>
    </submittedName>
</protein>
<dbReference type="AlphaFoldDB" id="A0A0E9VZM8"/>
<reference evidence="1" key="2">
    <citation type="journal article" date="2015" name="Fish Shellfish Immunol.">
        <title>Early steps in the European eel (Anguilla anguilla)-Vibrio vulnificus interaction in the gills: Role of the RtxA13 toxin.</title>
        <authorList>
            <person name="Callol A."/>
            <person name="Pajuelo D."/>
            <person name="Ebbesson L."/>
            <person name="Teles M."/>
            <person name="MacKenzie S."/>
            <person name="Amaro C."/>
        </authorList>
    </citation>
    <scope>NUCLEOTIDE SEQUENCE</scope>
</reference>
<accession>A0A0E9VZM8</accession>
<organism evidence="1">
    <name type="scientific">Anguilla anguilla</name>
    <name type="common">European freshwater eel</name>
    <name type="synonym">Muraena anguilla</name>
    <dbReference type="NCBI Taxonomy" id="7936"/>
    <lineage>
        <taxon>Eukaryota</taxon>
        <taxon>Metazoa</taxon>
        <taxon>Chordata</taxon>
        <taxon>Craniata</taxon>
        <taxon>Vertebrata</taxon>
        <taxon>Euteleostomi</taxon>
        <taxon>Actinopterygii</taxon>
        <taxon>Neopterygii</taxon>
        <taxon>Teleostei</taxon>
        <taxon>Anguilliformes</taxon>
        <taxon>Anguillidae</taxon>
        <taxon>Anguilla</taxon>
    </lineage>
</organism>
<dbReference type="EMBL" id="GBXM01025020">
    <property type="protein sequence ID" value="JAH83557.1"/>
    <property type="molecule type" value="Transcribed_RNA"/>
</dbReference>
<evidence type="ECO:0000313" key="1">
    <source>
        <dbReference type="EMBL" id="JAH83557.1"/>
    </source>
</evidence>
<name>A0A0E9VZM8_ANGAN</name>
<sequence>MEINKTHFIFSIKSSNDGHAMSRCQHCKIPILCSERGGYREFNHHTTELQ</sequence>
<proteinExistence type="predicted"/>
<reference evidence="1" key="1">
    <citation type="submission" date="2014-11" db="EMBL/GenBank/DDBJ databases">
        <authorList>
            <person name="Amaro Gonzalez C."/>
        </authorList>
    </citation>
    <scope>NUCLEOTIDE SEQUENCE</scope>
</reference>